<proteinExistence type="predicted"/>
<keyword evidence="4" id="KW-1185">Reference proteome</keyword>
<feature type="region of interest" description="Disordered" evidence="1">
    <location>
        <begin position="52"/>
        <end position="86"/>
    </location>
</feature>
<organism evidence="3 4">
    <name type="scientific">Passalora fulva</name>
    <name type="common">Tomato leaf mold</name>
    <name type="synonym">Cladosporium fulvum</name>
    <dbReference type="NCBI Taxonomy" id="5499"/>
    <lineage>
        <taxon>Eukaryota</taxon>
        <taxon>Fungi</taxon>
        <taxon>Dikarya</taxon>
        <taxon>Ascomycota</taxon>
        <taxon>Pezizomycotina</taxon>
        <taxon>Dothideomycetes</taxon>
        <taxon>Dothideomycetidae</taxon>
        <taxon>Mycosphaerellales</taxon>
        <taxon>Mycosphaerellaceae</taxon>
        <taxon>Fulvia</taxon>
    </lineage>
</organism>
<gene>
    <name evidence="3" type="ORF">CLAFUR5_12300</name>
</gene>
<feature type="compositionally biased region" description="Polar residues" evidence="1">
    <location>
        <begin position="75"/>
        <end position="86"/>
    </location>
</feature>
<evidence type="ECO:0000259" key="2">
    <source>
        <dbReference type="PROSITE" id="PS50053"/>
    </source>
</evidence>
<evidence type="ECO:0000313" key="3">
    <source>
        <dbReference type="EMBL" id="UJO22571.1"/>
    </source>
</evidence>
<feature type="domain" description="Ubiquitin-like" evidence="2">
    <location>
        <begin position="247"/>
        <end position="333"/>
    </location>
</feature>
<dbReference type="GeneID" id="71992178"/>
<dbReference type="InterPro" id="IPR050158">
    <property type="entry name" value="Ubiquitin_ubiquitin-like"/>
</dbReference>
<dbReference type="Proteomes" id="UP000756132">
    <property type="component" value="Chromosome 10"/>
</dbReference>
<dbReference type="PANTHER" id="PTHR10666">
    <property type="entry name" value="UBIQUITIN"/>
    <property type="match status" value="1"/>
</dbReference>
<dbReference type="OrthoDB" id="428577at2759"/>
<evidence type="ECO:0000313" key="4">
    <source>
        <dbReference type="Proteomes" id="UP000756132"/>
    </source>
</evidence>
<dbReference type="SMART" id="SM00213">
    <property type="entry name" value="UBQ"/>
    <property type="match status" value="2"/>
</dbReference>
<dbReference type="SUPFAM" id="SSF54236">
    <property type="entry name" value="Ubiquitin-like"/>
    <property type="match status" value="2"/>
</dbReference>
<feature type="region of interest" description="Disordered" evidence="1">
    <location>
        <begin position="185"/>
        <end position="244"/>
    </location>
</feature>
<accession>A0A9Q8UU55</accession>
<dbReference type="PROSITE" id="PS50053">
    <property type="entry name" value="UBIQUITIN_2"/>
    <property type="match status" value="2"/>
</dbReference>
<dbReference type="Pfam" id="PF00240">
    <property type="entry name" value="ubiquitin"/>
    <property type="match status" value="2"/>
</dbReference>
<name>A0A9Q8UU55_PASFU</name>
<evidence type="ECO:0000256" key="1">
    <source>
        <dbReference type="SAM" id="MobiDB-lite"/>
    </source>
</evidence>
<dbReference type="PRINTS" id="PR00348">
    <property type="entry name" value="UBIQUITIN"/>
</dbReference>
<dbReference type="Gene3D" id="3.10.20.90">
    <property type="entry name" value="Phosphatidylinositol 3-kinase Catalytic Subunit, Chain A, domain 1"/>
    <property type="match status" value="2"/>
</dbReference>
<reference evidence="3" key="2">
    <citation type="journal article" date="2022" name="Microb. Genom.">
        <title>A chromosome-scale genome assembly of the tomato pathogen Cladosporium fulvum reveals a compartmentalized genome architecture and the presence of a dispensable chromosome.</title>
        <authorList>
            <person name="Zaccaron A.Z."/>
            <person name="Chen L.H."/>
            <person name="Samaras A."/>
            <person name="Stergiopoulos I."/>
        </authorList>
    </citation>
    <scope>NUCLEOTIDE SEQUENCE</scope>
    <source>
        <strain evidence="3">Race5_Kim</strain>
    </source>
</reference>
<protein>
    <submittedName>
        <fullName evidence="3">Polyubiquitin</fullName>
    </submittedName>
</protein>
<dbReference type="InterPro" id="IPR019956">
    <property type="entry name" value="Ubiquitin_dom"/>
</dbReference>
<feature type="compositionally biased region" description="Basic and acidic residues" evidence="1">
    <location>
        <begin position="217"/>
        <end position="237"/>
    </location>
</feature>
<dbReference type="KEGG" id="ffu:CLAFUR5_12300"/>
<dbReference type="InterPro" id="IPR000626">
    <property type="entry name" value="Ubiquitin-like_dom"/>
</dbReference>
<sequence>MSVNITIDLKLPMATVATIQKGGKVNMKDLLSSQVAAQITDAVRALPFQVNAKDQDSSEDSSVARPSKKRRQFAKANTTSPPTSVTRTLRDELAEAEAQRRMWARMQERVEKTGTPGMQMFVKMLTGKTKTFEVHPTTPIREVKTIIEECEGIPLNLQRLIFAGKQLDSGPEDDDFDEQQRLTLADLADQDLQKRKHANKRKEKEVGAPKRKGKKRPASDEHEPRTSKRQLRSDTRARLPSAGTGPMQIFVKTMTLKTIVLNLEPDSSIRKVKQLVREAEGIPYDQQRLVFAGKQLEAPPEDDDDEEREERTLLSYGIQHESTLHLVLRLCGS</sequence>
<reference evidence="3" key="1">
    <citation type="submission" date="2021-12" db="EMBL/GenBank/DDBJ databases">
        <authorList>
            <person name="Zaccaron A."/>
            <person name="Stergiopoulos I."/>
        </authorList>
    </citation>
    <scope>NUCLEOTIDE SEQUENCE</scope>
    <source>
        <strain evidence="3">Race5_Kim</strain>
    </source>
</reference>
<dbReference type="InterPro" id="IPR029071">
    <property type="entry name" value="Ubiquitin-like_domsf"/>
</dbReference>
<dbReference type="RefSeq" id="XP_047766937.1">
    <property type="nucleotide sequence ID" value="XM_047911448.1"/>
</dbReference>
<feature type="domain" description="Ubiquitin-like" evidence="2">
    <location>
        <begin position="118"/>
        <end position="169"/>
    </location>
</feature>
<dbReference type="EMBL" id="CP090172">
    <property type="protein sequence ID" value="UJO22571.1"/>
    <property type="molecule type" value="Genomic_DNA"/>
</dbReference>
<dbReference type="AlphaFoldDB" id="A0A9Q8UU55"/>